<protein>
    <submittedName>
        <fullName evidence="3">Transglutaminase</fullName>
    </submittedName>
</protein>
<feature type="transmembrane region" description="Helical" evidence="1">
    <location>
        <begin position="111"/>
        <end position="132"/>
    </location>
</feature>
<evidence type="ECO:0000313" key="3">
    <source>
        <dbReference type="EMBL" id="GGD71894.1"/>
    </source>
</evidence>
<dbReference type="InterPro" id="IPR038765">
    <property type="entry name" value="Papain-like_cys_pep_sf"/>
</dbReference>
<sequence>MKPISRWPGRWLMNDLYLKLSALFTGIIIYQWINCLGEYWWDETYTVVNGLLLTTFLLIAFIPSVIISGILQVLAVLVLNIVFTDFNWVSFTGEKGKAADWVSWAGEQFNQLSPILWISLAVWIIYRLILVFRVKRSGIILISGLALLSLAIMDSLFTPIYLWDEIAWILFTGLAWLVASHFSSFKQNHPDSWRHLLDYPLSLFLPVLLIFLIFMGAGLFVPPIKPILTDPYTAWKESRGETVPSFVGDKGVGATVVKKPGDARSGYSRNDDELGGGFTFDYSPVMTVTTSKRSYWRGETKAYYNGSGWEEARSERQEDVMVSISRNEKLPTAGQPDSVQKTQVEQTFAMLREDKYPVLFGAGPISSVISVNEEEGALPRLNWLPQSWELRLPQRNAGKYPQTYSIVSDVTLLDEEALREGKAAQQAKELDAMYLQLPPELPERVRELAADITKDAATPYDKAKVIEAYLQMNFKYTNEPDITKKNSSDFVDSFLFEIREGYCDYFSSAMVVLARSAGVPARWVKGYAPGSIAMDPSMQGMQGVPGFEANPDGAGTYTIRNADAHSWVEVYFEGYGWLPFEPTAGFLYPYMVPEEEAAPLPEVEATDTAKVEETVAAESFRIPVWVYITGLAAAAAFIVLLRFRSILAAWHRYRRGTGNRNEMIVKETNRLIKYCRKKGLDHREHETVRETMTHWSGRLTSLQPEFGVVLGTFEKAMYSSQMLTQEEADRFDSNVKQIREHLG</sequence>
<evidence type="ECO:0000259" key="2">
    <source>
        <dbReference type="SMART" id="SM00460"/>
    </source>
</evidence>
<feature type="transmembrane region" description="Helical" evidence="1">
    <location>
        <begin position="45"/>
        <end position="66"/>
    </location>
</feature>
<dbReference type="InterPro" id="IPR052901">
    <property type="entry name" value="Bact_TGase-like"/>
</dbReference>
<feature type="transmembrane region" description="Helical" evidence="1">
    <location>
        <begin position="139"/>
        <end position="160"/>
    </location>
</feature>
<feature type="transmembrane region" description="Helical" evidence="1">
    <location>
        <begin position="166"/>
        <end position="185"/>
    </location>
</feature>
<dbReference type="InterPro" id="IPR002931">
    <property type="entry name" value="Transglutaminase-like"/>
</dbReference>
<feature type="transmembrane region" description="Helical" evidence="1">
    <location>
        <begin position="73"/>
        <end position="91"/>
    </location>
</feature>
<dbReference type="Gene3D" id="3.10.620.30">
    <property type="match status" value="1"/>
</dbReference>
<dbReference type="PANTHER" id="PTHR42736:SF1">
    <property type="entry name" value="PROTEIN-GLUTAMINE GAMMA-GLUTAMYLTRANSFERASE"/>
    <property type="match status" value="1"/>
</dbReference>
<dbReference type="Pfam" id="PF01841">
    <property type="entry name" value="Transglut_core"/>
    <property type="match status" value="1"/>
</dbReference>
<gene>
    <name evidence="3" type="ORF">GCM10010911_32270</name>
</gene>
<reference evidence="3" key="2">
    <citation type="submission" date="2020-09" db="EMBL/GenBank/DDBJ databases">
        <authorList>
            <person name="Sun Q."/>
            <person name="Zhou Y."/>
        </authorList>
    </citation>
    <scope>NUCLEOTIDE SEQUENCE</scope>
    <source>
        <strain evidence="3">CGMCC 1.15178</strain>
    </source>
</reference>
<proteinExistence type="predicted"/>
<keyword evidence="1" id="KW-1133">Transmembrane helix</keyword>
<keyword evidence="1" id="KW-0812">Transmembrane</keyword>
<dbReference type="RefSeq" id="WP_188992948.1">
    <property type="nucleotide sequence ID" value="NZ_BMHP01000002.1"/>
</dbReference>
<organism evidence="3 4">
    <name type="scientific">Paenibacillus nasutitermitis</name>
    <dbReference type="NCBI Taxonomy" id="1652958"/>
    <lineage>
        <taxon>Bacteria</taxon>
        <taxon>Bacillati</taxon>
        <taxon>Bacillota</taxon>
        <taxon>Bacilli</taxon>
        <taxon>Bacillales</taxon>
        <taxon>Paenibacillaceae</taxon>
        <taxon>Paenibacillus</taxon>
    </lineage>
</organism>
<feature type="transmembrane region" description="Helical" evidence="1">
    <location>
        <begin position="197"/>
        <end position="221"/>
    </location>
</feature>
<keyword evidence="4" id="KW-1185">Reference proteome</keyword>
<dbReference type="PANTHER" id="PTHR42736">
    <property type="entry name" value="PROTEIN-GLUTAMINE GAMMA-GLUTAMYLTRANSFERASE"/>
    <property type="match status" value="1"/>
</dbReference>
<comment type="caution">
    <text evidence="3">The sequence shown here is derived from an EMBL/GenBank/DDBJ whole genome shotgun (WGS) entry which is preliminary data.</text>
</comment>
<name>A0A917DVW6_9BACL</name>
<feature type="domain" description="Transglutaminase-like" evidence="2">
    <location>
        <begin position="495"/>
        <end position="584"/>
    </location>
</feature>
<reference evidence="3" key="1">
    <citation type="journal article" date="2014" name="Int. J. Syst. Evol. Microbiol.">
        <title>Complete genome sequence of Corynebacterium casei LMG S-19264T (=DSM 44701T), isolated from a smear-ripened cheese.</title>
        <authorList>
            <consortium name="US DOE Joint Genome Institute (JGI-PGF)"/>
            <person name="Walter F."/>
            <person name="Albersmeier A."/>
            <person name="Kalinowski J."/>
            <person name="Ruckert C."/>
        </authorList>
    </citation>
    <scope>NUCLEOTIDE SEQUENCE</scope>
    <source>
        <strain evidence="3">CGMCC 1.15178</strain>
    </source>
</reference>
<dbReference type="Proteomes" id="UP000612456">
    <property type="component" value="Unassembled WGS sequence"/>
</dbReference>
<keyword evidence="1" id="KW-0472">Membrane</keyword>
<feature type="transmembrane region" description="Helical" evidence="1">
    <location>
        <begin position="624"/>
        <end position="643"/>
    </location>
</feature>
<dbReference type="SUPFAM" id="SSF54001">
    <property type="entry name" value="Cysteine proteinases"/>
    <property type="match status" value="1"/>
</dbReference>
<evidence type="ECO:0000256" key="1">
    <source>
        <dbReference type="SAM" id="Phobius"/>
    </source>
</evidence>
<dbReference type="AlphaFoldDB" id="A0A917DVW6"/>
<dbReference type="EMBL" id="BMHP01000002">
    <property type="protein sequence ID" value="GGD71894.1"/>
    <property type="molecule type" value="Genomic_DNA"/>
</dbReference>
<dbReference type="SMART" id="SM00460">
    <property type="entry name" value="TGc"/>
    <property type="match status" value="1"/>
</dbReference>
<feature type="transmembrane region" description="Helical" evidence="1">
    <location>
        <begin position="16"/>
        <end position="33"/>
    </location>
</feature>
<evidence type="ECO:0000313" key="4">
    <source>
        <dbReference type="Proteomes" id="UP000612456"/>
    </source>
</evidence>
<accession>A0A917DVW6</accession>